<dbReference type="NCBIfam" id="NF045637">
    <property type="entry name" value="carotdesatCrtDProt"/>
    <property type="match status" value="1"/>
</dbReference>
<dbReference type="InterPro" id="IPR002937">
    <property type="entry name" value="Amino_oxidase"/>
</dbReference>
<evidence type="ECO:0000259" key="6">
    <source>
        <dbReference type="Pfam" id="PF01593"/>
    </source>
</evidence>
<evidence type="ECO:0000256" key="1">
    <source>
        <dbReference type="ARBA" id="ARBA00004829"/>
    </source>
</evidence>
<keyword evidence="4 5" id="KW-0560">Oxidoreductase</keyword>
<dbReference type="InterPro" id="IPR054841">
    <property type="entry name" value="carotdesatCrtD"/>
</dbReference>
<name>A0A4P6V4X7_9HYPH</name>
<evidence type="ECO:0000256" key="5">
    <source>
        <dbReference type="RuleBase" id="RU362075"/>
    </source>
</evidence>
<protein>
    <submittedName>
        <fullName evidence="7">Phytoene desaturase</fullName>
    </submittedName>
</protein>
<sequence length="520" mass="55562">MGVRRERTVVIGAGMGGLAAAIRLAGQGHDVVVFDKENAPGGKMRHVAVDGALVDGGPTVFTMKWVFDRLLEGSGQRLKDAVGLKKADLLARHRWTDGSSLDLFADIGKSAEAIEAFSDRANADGYRRFCADSETIFAILKEPFIAGQRPTMARFLWRLGPLSIRRHLTLRPFDTMWSALGDYFSDPRLRQLFARYSTYVGSSPFLTPATLMLIAHVEQEGVWMVDGGMHALAKGLVRLGEARGVRYRFGTGVAEILSENGRVSGVVLDDGERVETRAVVFNGDVSALGAGLAGEAGRAVRPRPVPPAKRSLSAIAVAGTMPVADFPLAHHTVFFGPDYPAEFSAIFDERRIAAQPTVYICAQDRDPHGTVSDAARQAGRERVLMLVNAPADGDTKQYDHNEIDRCLTLTLEQLDRCGLTLDRASLRTEVTTPAGFAKLFPGSGGAIYGRATHGWLASFQRAGARTALKGLYLAGGSVHPGPGVPMATLSGLLAADALVRDHGSMPASRPAAISGGMSTG</sequence>
<keyword evidence="3 5" id="KW-0125">Carotenoid biosynthesis</keyword>
<dbReference type="InterPro" id="IPR036188">
    <property type="entry name" value="FAD/NAD-bd_sf"/>
</dbReference>
<gene>
    <name evidence="7" type="primary">crtI</name>
    <name evidence="7" type="ORF">E0E05_11770</name>
</gene>
<dbReference type="SUPFAM" id="SSF51905">
    <property type="entry name" value="FAD/NAD(P)-binding domain"/>
    <property type="match status" value="1"/>
</dbReference>
<dbReference type="PANTHER" id="PTHR43734">
    <property type="entry name" value="PHYTOENE DESATURASE"/>
    <property type="match status" value="1"/>
</dbReference>
<dbReference type="Proteomes" id="UP000293719">
    <property type="component" value="Chromosome"/>
</dbReference>
<dbReference type="PANTHER" id="PTHR43734:SF7">
    <property type="entry name" value="4,4'-DIAPONEUROSPORENE OXYGENASE"/>
    <property type="match status" value="1"/>
</dbReference>
<accession>A0A4P6V4X7</accession>
<dbReference type="NCBIfam" id="TIGR02734">
    <property type="entry name" value="crtI_fam"/>
    <property type="match status" value="1"/>
</dbReference>
<dbReference type="KEGG" id="rpod:E0E05_11770"/>
<evidence type="ECO:0000256" key="4">
    <source>
        <dbReference type="ARBA" id="ARBA00023002"/>
    </source>
</evidence>
<dbReference type="GO" id="GO:0016117">
    <property type="term" value="P:carotenoid biosynthetic process"/>
    <property type="evidence" value="ECO:0007669"/>
    <property type="project" value="UniProtKB-KW"/>
</dbReference>
<comment type="pathway">
    <text evidence="1 5">Carotenoid biosynthesis.</text>
</comment>
<reference evidence="7 8" key="1">
    <citation type="journal article" date="2017" name="Int. J. Syst. Evol. Microbiol.">
        <title>Roseitalea porphyridii gen. nov., sp. nov., isolated from a red alga, and reclassification of Hoeflea suaedae Chung et al. 2013 as Pseudohoeflea suaedae gen. nov., comb. nov.</title>
        <authorList>
            <person name="Hyeon J.W."/>
            <person name="Jeong S.E."/>
            <person name="Baek K."/>
            <person name="Jeon C.O."/>
        </authorList>
    </citation>
    <scope>NUCLEOTIDE SEQUENCE [LARGE SCALE GENOMIC DNA]</scope>
    <source>
        <strain evidence="7 8">MA7-20</strain>
    </source>
</reference>
<proteinExistence type="inferred from homology"/>
<feature type="domain" description="Amine oxidase" evidence="6">
    <location>
        <begin position="15"/>
        <end position="498"/>
    </location>
</feature>
<evidence type="ECO:0000313" key="7">
    <source>
        <dbReference type="EMBL" id="QBK32375.1"/>
    </source>
</evidence>
<dbReference type="Gene3D" id="3.50.50.60">
    <property type="entry name" value="FAD/NAD(P)-binding domain"/>
    <property type="match status" value="2"/>
</dbReference>
<dbReference type="Pfam" id="PF01593">
    <property type="entry name" value="Amino_oxidase"/>
    <property type="match status" value="1"/>
</dbReference>
<dbReference type="EMBL" id="CP036532">
    <property type="protein sequence ID" value="QBK32375.1"/>
    <property type="molecule type" value="Genomic_DNA"/>
</dbReference>
<dbReference type="AlphaFoldDB" id="A0A4P6V4X7"/>
<dbReference type="OrthoDB" id="9774675at2"/>
<evidence type="ECO:0000256" key="2">
    <source>
        <dbReference type="ARBA" id="ARBA00006046"/>
    </source>
</evidence>
<evidence type="ECO:0000313" key="8">
    <source>
        <dbReference type="Proteomes" id="UP000293719"/>
    </source>
</evidence>
<comment type="similarity">
    <text evidence="2 5">Belongs to the carotenoid/retinoid oxidoreductase family.</text>
</comment>
<keyword evidence="8" id="KW-1185">Reference proteome</keyword>
<evidence type="ECO:0000256" key="3">
    <source>
        <dbReference type="ARBA" id="ARBA00022746"/>
    </source>
</evidence>
<dbReference type="GO" id="GO:0016491">
    <property type="term" value="F:oxidoreductase activity"/>
    <property type="evidence" value="ECO:0007669"/>
    <property type="project" value="UniProtKB-KW"/>
</dbReference>
<organism evidence="7 8">
    <name type="scientific">Roseitalea porphyridii</name>
    <dbReference type="NCBI Taxonomy" id="1852022"/>
    <lineage>
        <taxon>Bacteria</taxon>
        <taxon>Pseudomonadati</taxon>
        <taxon>Pseudomonadota</taxon>
        <taxon>Alphaproteobacteria</taxon>
        <taxon>Hyphomicrobiales</taxon>
        <taxon>Ahrensiaceae</taxon>
        <taxon>Roseitalea</taxon>
    </lineage>
</organism>
<dbReference type="InterPro" id="IPR014105">
    <property type="entry name" value="Carotenoid/retinoid_OxRdtase"/>
</dbReference>